<organism evidence="1 2">
    <name type="scientific">Aeromonas phage 44RR2.8t.2</name>
    <dbReference type="NCBI Taxonomy" id="1932900"/>
    <lineage>
        <taxon>Viruses</taxon>
        <taxon>Duplodnaviria</taxon>
        <taxon>Heunggongvirae</taxon>
        <taxon>Uroviricota</taxon>
        <taxon>Caudoviricetes</taxon>
        <taxon>Pantevenvirales</taxon>
        <taxon>Straboviridae</taxon>
        <taxon>Biquartavirus</taxon>
        <taxon>Biquartavirus 44RR2</taxon>
    </lineage>
</organism>
<sequence length="113" mass="13131">MSDNKGATAPQSLEDAHSLIKQSMADVKQELLIIDKKGKSHLVYVFDAHYNDGKLHVEYKTVSDSEELHALVHEALQIQIKQIMKDKEDQKWSKQFLKICYSTIRTLFRRTRT</sequence>
<dbReference type="Pfam" id="PF11113">
    <property type="entry name" value="Phage_head_chap"/>
    <property type="match status" value="1"/>
</dbReference>
<protein>
    <submittedName>
        <fullName evidence="1">Capsid and scaffold protein</fullName>
    </submittedName>
</protein>
<dbReference type="InterPro" id="IPR021049">
    <property type="entry name" value="Phage_T4_Gp40"/>
</dbReference>
<evidence type="ECO:0000313" key="1">
    <source>
        <dbReference type="EMBL" id="APU00506.1"/>
    </source>
</evidence>
<proteinExistence type="predicted"/>
<evidence type="ECO:0000313" key="2">
    <source>
        <dbReference type="Proteomes" id="UP000222894"/>
    </source>
</evidence>
<accession>A0A219Y966</accession>
<dbReference type="EMBL" id="KY290948">
    <property type="protein sequence ID" value="APU00506.1"/>
    <property type="molecule type" value="Genomic_DNA"/>
</dbReference>
<reference evidence="1 2" key="1">
    <citation type="journal article" date="2017" name="Sci. Rep.">
        <title>Characterization and diversity of phages infecting Aeromonas salmonicida subsp. salmonicida.</title>
        <authorList>
            <person name="Vincent A.T."/>
            <person name="Paquet V.E."/>
            <person name="Bernatchez A."/>
            <person name="Tremblay D.M."/>
            <person name="Moineau S."/>
            <person name="Charette S.J."/>
        </authorList>
    </citation>
    <scope>NUCLEOTIDE SEQUENCE [LARGE SCALE GENOMIC DNA]</scope>
</reference>
<dbReference type="Proteomes" id="UP000222894">
    <property type="component" value="Genome"/>
</dbReference>
<name>A0A219Y966_9CAUD</name>